<dbReference type="Gene3D" id="2.160.20.80">
    <property type="entry name" value="E3 ubiquitin-protein ligase SopA"/>
    <property type="match status" value="1"/>
</dbReference>
<evidence type="ECO:0000313" key="4">
    <source>
        <dbReference type="Proteomes" id="UP001400965"/>
    </source>
</evidence>
<keyword evidence="1" id="KW-1133">Transmembrane helix</keyword>
<dbReference type="SUPFAM" id="SSF141571">
    <property type="entry name" value="Pentapeptide repeat-like"/>
    <property type="match status" value="1"/>
</dbReference>
<organism evidence="3 4">
    <name type="scientific">Paraclostridium tenue</name>
    <dbReference type="NCBI Taxonomy" id="1737"/>
    <lineage>
        <taxon>Bacteria</taxon>
        <taxon>Bacillati</taxon>
        <taxon>Bacillota</taxon>
        <taxon>Clostridia</taxon>
        <taxon>Peptostreptococcales</taxon>
        <taxon>Peptostreptococcaceae</taxon>
        <taxon>Paraclostridium</taxon>
    </lineage>
</organism>
<dbReference type="InterPro" id="IPR013099">
    <property type="entry name" value="K_chnl_dom"/>
</dbReference>
<name>A0ABN1LWN6_9FIRM</name>
<proteinExistence type="predicted"/>
<feature type="transmembrane region" description="Helical" evidence="1">
    <location>
        <begin position="306"/>
        <end position="328"/>
    </location>
</feature>
<dbReference type="InterPro" id="IPR001646">
    <property type="entry name" value="5peptide_repeat"/>
</dbReference>
<reference evidence="3 4" key="1">
    <citation type="journal article" date="2019" name="Int. J. Syst. Evol. Microbiol.">
        <title>The Global Catalogue of Microorganisms (GCM) 10K type strain sequencing project: providing services to taxonomists for standard genome sequencing and annotation.</title>
        <authorList>
            <consortium name="The Broad Institute Genomics Platform"/>
            <consortium name="The Broad Institute Genome Sequencing Center for Infectious Disease"/>
            <person name="Wu L."/>
            <person name="Ma J."/>
        </authorList>
    </citation>
    <scope>NUCLEOTIDE SEQUENCE [LARGE SCALE GENOMIC DNA]</scope>
    <source>
        <strain evidence="3 4">JCM 6486</strain>
    </source>
</reference>
<evidence type="ECO:0000313" key="3">
    <source>
        <dbReference type="EMBL" id="GAA0861300.1"/>
    </source>
</evidence>
<evidence type="ECO:0000259" key="2">
    <source>
        <dbReference type="Pfam" id="PF07885"/>
    </source>
</evidence>
<dbReference type="RefSeq" id="WP_346041223.1">
    <property type="nucleotide sequence ID" value="NZ_BAAACP010000001.1"/>
</dbReference>
<feature type="transmembrane region" description="Helical" evidence="1">
    <location>
        <begin position="273"/>
        <end position="294"/>
    </location>
</feature>
<feature type="transmembrane region" description="Helical" evidence="1">
    <location>
        <begin position="233"/>
        <end position="252"/>
    </location>
</feature>
<dbReference type="Gene3D" id="1.10.287.70">
    <property type="match status" value="1"/>
</dbReference>
<evidence type="ECO:0000256" key="1">
    <source>
        <dbReference type="SAM" id="Phobius"/>
    </source>
</evidence>
<comment type="caution">
    <text evidence="3">The sequence shown here is derived from an EMBL/GenBank/DDBJ whole genome shotgun (WGS) entry which is preliminary data.</text>
</comment>
<dbReference type="Pfam" id="PF00805">
    <property type="entry name" value="Pentapeptide"/>
    <property type="match status" value="1"/>
</dbReference>
<dbReference type="Proteomes" id="UP001400965">
    <property type="component" value="Unassembled WGS sequence"/>
</dbReference>
<feature type="domain" description="Potassium channel" evidence="2">
    <location>
        <begin position="275"/>
        <end position="331"/>
    </location>
</feature>
<dbReference type="SUPFAM" id="SSF81324">
    <property type="entry name" value="Voltage-gated potassium channels"/>
    <property type="match status" value="1"/>
</dbReference>
<keyword evidence="1" id="KW-0472">Membrane</keyword>
<keyword evidence="4" id="KW-1185">Reference proteome</keyword>
<accession>A0ABN1LWN6</accession>
<gene>
    <name evidence="3" type="ORF">GCM10008917_02090</name>
</gene>
<sequence length="333" mass="39035">MKSIDFNKLRKNINVHIDKQLVNKSRREENSLKAIKSYISFDVDKNLNVVKDLNLNNIKFKNINFESIEFKNCSFENNIFINCKFNKLSFINCNMQHAIFKDLNIVKLTTDYSILKKSIISKCNINKMMVKDCDLKSFKFIESNINYFEFDDSLVSRFNEETFFDKSGFKNQENSYKFFRDIAYKFQQNNLLNHYGEYFYIYKNIERNTLKGLSKFKSIAFWLICGYGERPTYALITSLELIFIFTILYLAFGLSLENEIISYTQIYLENKPLTLAINDFIRAFHFSIVTFTTVGYGDVTPIGHSILLSGVEMFLGVTMVGIWTATLARKINR</sequence>
<keyword evidence="1" id="KW-0812">Transmembrane</keyword>
<dbReference type="EMBL" id="BAAACP010000001">
    <property type="protein sequence ID" value="GAA0861300.1"/>
    <property type="molecule type" value="Genomic_DNA"/>
</dbReference>
<dbReference type="Pfam" id="PF07885">
    <property type="entry name" value="Ion_trans_2"/>
    <property type="match status" value="1"/>
</dbReference>
<protein>
    <recommendedName>
        <fullName evidence="2">Potassium channel domain-containing protein</fullName>
    </recommendedName>
</protein>